<dbReference type="PANTHER" id="PTHR43421:SF1">
    <property type="entry name" value="METALLOPROTEASE PMBA"/>
    <property type="match status" value="1"/>
</dbReference>
<gene>
    <name evidence="5" type="ORF">PR017_01885</name>
</gene>
<feature type="domain" description="Metalloprotease TldD/E C-terminal" evidence="3">
    <location>
        <begin position="234"/>
        <end position="447"/>
    </location>
</feature>
<dbReference type="InterPro" id="IPR045569">
    <property type="entry name" value="Metalloprtase-TldD/E_C"/>
</dbReference>
<dbReference type="Pfam" id="PF01523">
    <property type="entry name" value="PmbA_TldD_1st"/>
    <property type="match status" value="1"/>
</dbReference>
<dbReference type="Pfam" id="PF19290">
    <property type="entry name" value="PmbA_TldD_2nd"/>
    <property type="match status" value="1"/>
</dbReference>
<dbReference type="InterPro" id="IPR047657">
    <property type="entry name" value="PmbA"/>
</dbReference>
<dbReference type="SUPFAM" id="SSF111283">
    <property type="entry name" value="Putative modulator of DNA gyrase, PmbA/TldD"/>
    <property type="match status" value="1"/>
</dbReference>
<dbReference type="GO" id="GO:0006508">
    <property type="term" value="P:proteolysis"/>
    <property type="evidence" value="ECO:0007669"/>
    <property type="project" value="InterPro"/>
</dbReference>
<dbReference type="EMBL" id="CP117255">
    <property type="protein sequence ID" value="WFR95924.1"/>
    <property type="molecule type" value="Genomic_DNA"/>
</dbReference>
<name>A0AAF1K527_9HYPH</name>
<feature type="domain" description="Metalloprotease TldD/E N-terminal" evidence="2">
    <location>
        <begin position="29"/>
        <end position="91"/>
    </location>
</feature>
<evidence type="ECO:0000313" key="5">
    <source>
        <dbReference type="EMBL" id="WFR95924.1"/>
    </source>
</evidence>
<reference evidence="6" key="2">
    <citation type="journal article" date="2023" name="MicrobiologyOpen">
        <title>Genomics of the tumorigenes clade of the family Rhizobiaceae and description of Rhizobium rhododendri sp. nov.</title>
        <authorList>
            <person name="Kuzmanovic N."/>
            <person name="diCenzo G.C."/>
            <person name="Bunk B."/>
            <person name="Sproeer C."/>
            <person name="Fruehling A."/>
            <person name="Neumann-Schaal M."/>
            <person name="Overmann J."/>
            <person name="Smalla K."/>
        </authorList>
    </citation>
    <scope>NUCLEOTIDE SEQUENCE [LARGE SCALE GENOMIC DNA]</scope>
    <source>
        <strain evidence="6">1078</strain>
    </source>
</reference>
<dbReference type="Pfam" id="PF19289">
    <property type="entry name" value="PmbA_TldD_3rd"/>
    <property type="match status" value="1"/>
</dbReference>
<dbReference type="GO" id="GO:0005829">
    <property type="term" value="C:cytosol"/>
    <property type="evidence" value="ECO:0007669"/>
    <property type="project" value="TreeGrafter"/>
</dbReference>
<comment type="similarity">
    <text evidence="1">Belongs to the peptidase U62 family.</text>
</comment>
<dbReference type="Proteomes" id="UP000249499">
    <property type="component" value="Chromosome"/>
</dbReference>
<dbReference type="Gene3D" id="3.30.2290.10">
    <property type="entry name" value="PmbA/TldD superfamily"/>
    <property type="match status" value="1"/>
</dbReference>
<evidence type="ECO:0000259" key="2">
    <source>
        <dbReference type="Pfam" id="PF01523"/>
    </source>
</evidence>
<dbReference type="RefSeq" id="WP_111217594.1">
    <property type="nucleotide sequence ID" value="NZ_CP117255.1"/>
</dbReference>
<protein>
    <submittedName>
        <fullName evidence="5">TldD/PmbA family protein</fullName>
    </submittedName>
</protein>
<organism evidence="5 6">
    <name type="scientific">Rhizobium tumorigenes</name>
    <dbReference type="NCBI Taxonomy" id="2041385"/>
    <lineage>
        <taxon>Bacteria</taxon>
        <taxon>Pseudomonadati</taxon>
        <taxon>Pseudomonadota</taxon>
        <taxon>Alphaproteobacteria</taxon>
        <taxon>Hyphomicrobiales</taxon>
        <taxon>Rhizobiaceae</taxon>
        <taxon>Rhizobium/Agrobacterium group</taxon>
        <taxon>Rhizobium</taxon>
    </lineage>
</organism>
<evidence type="ECO:0000259" key="4">
    <source>
        <dbReference type="Pfam" id="PF19290"/>
    </source>
</evidence>
<dbReference type="PANTHER" id="PTHR43421">
    <property type="entry name" value="METALLOPROTEASE PMBA"/>
    <property type="match status" value="1"/>
</dbReference>
<sequence>MSSEIDSATLLSRASQLIDLARKAGADAADAVVVRSRSQSVSVRLGKVEGTESSESDDFSLRVFVGNRVANVSANPGFDLQVLAERAVAMAKVSPEDPFACLADDDKLARNYPDLDLYDPTEVSTDQLREAALAMEEAGLAVKGVSKSSGSGASAGMGGMVLVTSRGFEGAYKGSRFGRSVSVIAGEGTGMERDYDFDSRLYFADLDSAEDIGRRAGERVVKRINPRQVPTGKNVTVVFDPRVARSFVGHIGGAINGSSVARKSSFLRDKMGQQVLKSGMSITDDPLIVRGSASRPFDGEGVSGQRLVMIEDGVLKHWFLSTSTGREIGMPTNGRGVRGGTTVTPSSTNLALEPGEMPPEELIKSVKDGFYVTELIGQGVNMITGEYSRGATGFWIENGELTFAVSEVTIASNLKDMFMRFTPANDIDRSFSTAAPTIAIEGMTLAGL</sequence>
<evidence type="ECO:0000313" key="6">
    <source>
        <dbReference type="Proteomes" id="UP000249499"/>
    </source>
</evidence>
<dbReference type="InterPro" id="IPR035068">
    <property type="entry name" value="TldD/PmbA_N"/>
</dbReference>
<dbReference type="InterPro" id="IPR036059">
    <property type="entry name" value="TldD/PmbA_sf"/>
</dbReference>
<feature type="domain" description="Metalloprotease TldD/E central" evidence="4">
    <location>
        <begin position="118"/>
        <end position="223"/>
    </location>
</feature>
<dbReference type="KEGG" id="rtu:PR017_01885"/>
<accession>A0AAF1K527</accession>
<proteinExistence type="inferred from homology"/>
<dbReference type="InterPro" id="IPR002510">
    <property type="entry name" value="Metalloprtase-TldD/E_N"/>
</dbReference>
<keyword evidence="6" id="KW-1185">Reference proteome</keyword>
<evidence type="ECO:0000256" key="1">
    <source>
        <dbReference type="ARBA" id="ARBA00005836"/>
    </source>
</evidence>
<dbReference type="GO" id="GO:0008237">
    <property type="term" value="F:metallopeptidase activity"/>
    <property type="evidence" value="ECO:0007669"/>
    <property type="project" value="InterPro"/>
</dbReference>
<dbReference type="InterPro" id="IPR045570">
    <property type="entry name" value="Metalloprtase-TldD/E_cen_dom"/>
</dbReference>
<reference evidence="5 6" key="1">
    <citation type="journal article" date="2018" name="Sci. Rep.">
        <title>Rhizobium tumorigenes sp. nov., a novel plant tumorigenic bacterium isolated from cane gall tumors on thornless blackberry.</title>
        <authorList>
            <person name="Kuzmanovi N."/>
            <person name="Smalla K."/>
            <person name="Gronow S."/>
            <person name="PuBawska J."/>
        </authorList>
    </citation>
    <scope>NUCLEOTIDE SEQUENCE [LARGE SCALE GENOMIC DNA]</scope>
    <source>
        <strain evidence="5 6">1078</strain>
    </source>
</reference>
<dbReference type="AlphaFoldDB" id="A0AAF1K527"/>
<evidence type="ECO:0000259" key="3">
    <source>
        <dbReference type="Pfam" id="PF19289"/>
    </source>
</evidence>